<name>A0AA42I7Y2_9GAMM</name>
<dbReference type="AlphaFoldDB" id="A0AA42I7Y2"/>
<dbReference type="Proteomes" id="UP001159329">
    <property type="component" value="Unassembled WGS sequence"/>
</dbReference>
<sequence length="111" mass="12577">MKKILLIASCLVAANAWAGDCTKVPHAKIPPKNLSLYNKKIDNLDDYSVVRTRLLKDGWHPVKSDSDALTGEYIEESCMVDRCIYTYADKYRNKLIIEKPDDISSVKVICK</sequence>
<dbReference type="RefSeq" id="WP_279695097.1">
    <property type="nucleotide sequence ID" value="NZ_JAOEEO010000001.1"/>
</dbReference>
<evidence type="ECO:0000313" key="2">
    <source>
        <dbReference type="EMBL" id="MDH0563777.1"/>
    </source>
</evidence>
<reference evidence="2" key="1">
    <citation type="submission" date="2022-09" db="EMBL/GenBank/DDBJ databases">
        <title>Intensive care unit water sources are persistently colonized with multi-drug resistant bacteria and are the site of extensive horizontal gene transfer of antibiotic resistance genes.</title>
        <authorList>
            <person name="Diorio-Toth L."/>
        </authorList>
    </citation>
    <scope>NUCLEOTIDE SEQUENCE</scope>
    <source>
        <strain evidence="2">GD04005</strain>
    </source>
</reference>
<organism evidence="2 3">
    <name type="scientific">Acinetobacter courvalinii</name>
    <dbReference type="NCBI Taxonomy" id="280147"/>
    <lineage>
        <taxon>Bacteria</taxon>
        <taxon>Pseudomonadati</taxon>
        <taxon>Pseudomonadota</taxon>
        <taxon>Gammaproteobacteria</taxon>
        <taxon>Moraxellales</taxon>
        <taxon>Moraxellaceae</taxon>
        <taxon>Acinetobacter</taxon>
    </lineage>
</organism>
<feature type="signal peptide" evidence="1">
    <location>
        <begin position="1"/>
        <end position="18"/>
    </location>
</feature>
<gene>
    <name evidence="2" type="ORF">N7644_08740</name>
</gene>
<evidence type="ECO:0000313" key="3">
    <source>
        <dbReference type="Proteomes" id="UP001159329"/>
    </source>
</evidence>
<protein>
    <submittedName>
        <fullName evidence="2">Uncharacterized protein</fullName>
    </submittedName>
</protein>
<keyword evidence="1" id="KW-0732">Signal</keyword>
<accession>A0AA42I7Y2</accession>
<evidence type="ECO:0000256" key="1">
    <source>
        <dbReference type="SAM" id="SignalP"/>
    </source>
</evidence>
<proteinExistence type="predicted"/>
<comment type="caution">
    <text evidence="2">The sequence shown here is derived from an EMBL/GenBank/DDBJ whole genome shotgun (WGS) entry which is preliminary data.</text>
</comment>
<dbReference type="EMBL" id="JAOEEO010000001">
    <property type="protein sequence ID" value="MDH0563777.1"/>
    <property type="molecule type" value="Genomic_DNA"/>
</dbReference>
<feature type="chain" id="PRO_5041342790" evidence="1">
    <location>
        <begin position="19"/>
        <end position="111"/>
    </location>
</feature>